<dbReference type="PANTHER" id="PTHR34948">
    <property type="entry name" value="OS08G0299200 PROTEIN"/>
    <property type="match status" value="1"/>
</dbReference>
<dbReference type="PIRSF" id="PIRSF012526">
    <property type="entry name" value="CYTH_UCP012526"/>
    <property type="match status" value="1"/>
</dbReference>
<dbReference type="InterPro" id="IPR009195">
    <property type="entry name" value="Uncharacterised_YjbK"/>
</dbReference>
<evidence type="ECO:0000313" key="3">
    <source>
        <dbReference type="Proteomes" id="UP000065533"/>
    </source>
</evidence>
<evidence type="ECO:0000313" key="2">
    <source>
        <dbReference type="EMBL" id="ALS78081.1"/>
    </source>
</evidence>
<dbReference type="Pfam" id="PF01928">
    <property type="entry name" value="CYTH"/>
    <property type="match status" value="1"/>
</dbReference>
<gene>
    <name evidence="2" type="ORF">AUO94_05200</name>
</gene>
<sequence>MTKELEIEFKNMLTKEEYTRLLKDYSDFHSGPITQHNHYFDTADFQLKQQLSALRIRDKNKHFECTLKIPAPVGHYEITDQLTNEQARRMLELQSFEATEVAEALLKLEVLTEKLTSIGTLTTHRVEFEYLQGLLVLDHSEYNGQEDFELEYEVSDAATGQENFLNFLQQQGIQQRPADKKIARFMKSAAARSTDY</sequence>
<evidence type="ECO:0000259" key="1">
    <source>
        <dbReference type="PROSITE" id="PS51707"/>
    </source>
</evidence>
<dbReference type="EMBL" id="CP013661">
    <property type="protein sequence ID" value="ALS78081.1"/>
    <property type="molecule type" value="Genomic_DNA"/>
</dbReference>
<dbReference type="PANTHER" id="PTHR34948:SF2">
    <property type="entry name" value="TRIPHOSPHATE TUNNEL METALLOENZYME 3"/>
    <property type="match status" value="1"/>
</dbReference>
<organism evidence="2 3">
    <name type="scientific">Planococcus kocurii</name>
    <dbReference type="NCBI Taxonomy" id="1374"/>
    <lineage>
        <taxon>Bacteria</taxon>
        <taxon>Bacillati</taxon>
        <taxon>Bacillota</taxon>
        <taxon>Bacilli</taxon>
        <taxon>Bacillales</taxon>
        <taxon>Caryophanaceae</taxon>
        <taxon>Planococcus</taxon>
    </lineage>
</organism>
<dbReference type="Gene3D" id="2.40.320.10">
    <property type="entry name" value="Hypothetical Protein Pfu-838710-001"/>
    <property type="match status" value="1"/>
</dbReference>
<dbReference type="SUPFAM" id="SSF55154">
    <property type="entry name" value="CYTH-like phosphatases"/>
    <property type="match status" value="1"/>
</dbReference>
<feature type="domain" description="CYTH" evidence="1">
    <location>
        <begin position="4"/>
        <end position="192"/>
    </location>
</feature>
<protein>
    <submittedName>
        <fullName evidence="2">Adenylate cyclase</fullName>
    </submittedName>
</protein>
<dbReference type="InterPro" id="IPR033469">
    <property type="entry name" value="CYTH-like_dom_sf"/>
</dbReference>
<proteinExistence type="predicted"/>
<dbReference type="RefSeq" id="WP_058384751.1">
    <property type="nucleotide sequence ID" value="NZ_CP013661.2"/>
</dbReference>
<dbReference type="CDD" id="cd07762">
    <property type="entry name" value="CYTH-like_Pase_1"/>
    <property type="match status" value="1"/>
</dbReference>
<dbReference type="PROSITE" id="PS51707">
    <property type="entry name" value="CYTH"/>
    <property type="match status" value="1"/>
</dbReference>
<accession>A0ABM5WUU0</accession>
<keyword evidence="3" id="KW-1185">Reference proteome</keyword>
<dbReference type="Proteomes" id="UP000065533">
    <property type="component" value="Chromosome"/>
</dbReference>
<dbReference type="SMART" id="SM01118">
    <property type="entry name" value="CYTH"/>
    <property type="match status" value="1"/>
</dbReference>
<name>A0ABM5WUU0_9BACL</name>
<dbReference type="InterPro" id="IPR023577">
    <property type="entry name" value="CYTH_domain"/>
</dbReference>
<reference evidence="2" key="1">
    <citation type="submission" date="2016-01" db="EMBL/GenBank/DDBJ databases">
        <title>Complete genome of Planococcus kocurri type strain.</title>
        <authorList>
            <person name="See-Too W.S."/>
        </authorList>
    </citation>
    <scope>NUCLEOTIDE SEQUENCE [LARGE SCALE GENOMIC DNA]</scope>
    <source>
        <strain evidence="2">ATCC 43650</strain>
    </source>
</reference>